<proteinExistence type="inferred from homology"/>
<dbReference type="SUPFAM" id="SSF55083">
    <property type="entry name" value="6-hydroxymethyl-7,8-dihydropterin pyrophosphokinase, HPPK"/>
    <property type="match status" value="1"/>
</dbReference>
<evidence type="ECO:0000256" key="3">
    <source>
        <dbReference type="ARBA" id="ARBA00013253"/>
    </source>
</evidence>
<dbReference type="GO" id="GO:0003848">
    <property type="term" value="F:2-amino-4-hydroxy-6-hydroxymethyldihydropteridine diphosphokinase activity"/>
    <property type="evidence" value="ECO:0007669"/>
    <property type="project" value="UniProtKB-EC"/>
</dbReference>
<evidence type="ECO:0000256" key="6">
    <source>
        <dbReference type="ARBA" id="ARBA00022741"/>
    </source>
</evidence>
<dbReference type="Gene3D" id="3.30.70.560">
    <property type="entry name" value="7,8-Dihydro-6-hydroxymethylpterin-pyrophosphokinase HPPK"/>
    <property type="match status" value="1"/>
</dbReference>
<dbReference type="EC" id="2.7.6.3" evidence="3"/>
<dbReference type="EMBL" id="AEWV01000002">
    <property type="protein sequence ID" value="EGC18505.1"/>
    <property type="molecule type" value="Genomic_DNA"/>
</dbReference>
<comment type="similarity">
    <text evidence="2">Belongs to the HPPK family.</text>
</comment>
<evidence type="ECO:0000256" key="1">
    <source>
        <dbReference type="ARBA" id="ARBA00005051"/>
    </source>
</evidence>
<comment type="function">
    <text evidence="10">Catalyzes the transfer of pyrophosphate from adenosine triphosphate (ATP) to 6-hydroxymethyl-7,8-dihydropterin, an enzymatic step in folate biosynthesis pathway.</text>
</comment>
<dbReference type="GO" id="GO:0016301">
    <property type="term" value="F:kinase activity"/>
    <property type="evidence" value="ECO:0007669"/>
    <property type="project" value="UniProtKB-KW"/>
</dbReference>
<keyword evidence="9" id="KW-0289">Folate biosynthesis</keyword>
<evidence type="ECO:0000256" key="8">
    <source>
        <dbReference type="ARBA" id="ARBA00022840"/>
    </source>
</evidence>
<evidence type="ECO:0000256" key="10">
    <source>
        <dbReference type="ARBA" id="ARBA00029409"/>
    </source>
</evidence>
<dbReference type="NCBIfam" id="TIGR01498">
    <property type="entry name" value="folK"/>
    <property type="match status" value="1"/>
</dbReference>
<comment type="pathway">
    <text evidence="1">Cofactor biosynthesis; tetrahydrofolate biosynthesis; 2-amino-4-hydroxy-6-hydroxymethyl-7,8-dihydropteridine diphosphate from 7,8-dihydroneopterin triphosphate: step 4/4.</text>
</comment>
<dbReference type="InterPro" id="IPR035907">
    <property type="entry name" value="Hppk_sf"/>
</dbReference>
<dbReference type="InterPro" id="IPR000550">
    <property type="entry name" value="Hppk"/>
</dbReference>
<dbReference type="GO" id="GO:0046654">
    <property type="term" value="P:tetrahydrofolate biosynthetic process"/>
    <property type="evidence" value="ECO:0007669"/>
    <property type="project" value="UniProtKB-UniPathway"/>
</dbReference>
<dbReference type="PANTHER" id="PTHR43071:SF1">
    <property type="entry name" value="2-AMINO-4-HYDROXY-6-HYDROXYMETHYLDIHYDROPTERIDINE PYROPHOSPHOKINASE"/>
    <property type="match status" value="1"/>
</dbReference>
<organism evidence="14 15">
    <name type="scientific">Kingella denitrificans ATCC 33394</name>
    <dbReference type="NCBI Taxonomy" id="888741"/>
    <lineage>
        <taxon>Bacteria</taxon>
        <taxon>Pseudomonadati</taxon>
        <taxon>Pseudomonadota</taxon>
        <taxon>Betaproteobacteria</taxon>
        <taxon>Neisseriales</taxon>
        <taxon>Neisseriaceae</taxon>
        <taxon>Kingella</taxon>
    </lineage>
</organism>
<accession>F0EVZ6</accession>
<dbReference type="GO" id="GO:0046656">
    <property type="term" value="P:folic acid biosynthetic process"/>
    <property type="evidence" value="ECO:0007669"/>
    <property type="project" value="UniProtKB-KW"/>
</dbReference>
<sequence length="168" mass="18694">MNHQDIYTAVIAFGSNLEEPARQVRQAAATVAALPNMVSFRLSSLYRTAPVGYAEQPDFINAVALVQTRDSAMALLQRLQAVEQAFGRERTFRNAPRTLDLDLIDFHHEIWQTDTLTLPHPRAHERGFVMCPLAEIAPDYVLGSHGRAADLARALADDGIVRLQEETT</sequence>
<keyword evidence="6" id="KW-0547">Nucleotide-binding</keyword>
<keyword evidence="8" id="KW-0067">ATP-binding</keyword>
<feature type="domain" description="7,8-dihydro-6-hydroxymethylpterin-pyrophosphokinase" evidence="13">
    <location>
        <begin position="93"/>
        <end position="104"/>
    </location>
</feature>
<evidence type="ECO:0000256" key="12">
    <source>
        <dbReference type="ARBA" id="ARBA00033413"/>
    </source>
</evidence>
<dbReference type="CDD" id="cd00483">
    <property type="entry name" value="HPPK"/>
    <property type="match status" value="1"/>
</dbReference>
<evidence type="ECO:0000256" key="7">
    <source>
        <dbReference type="ARBA" id="ARBA00022777"/>
    </source>
</evidence>
<dbReference type="GO" id="GO:0005524">
    <property type="term" value="F:ATP binding"/>
    <property type="evidence" value="ECO:0007669"/>
    <property type="project" value="UniProtKB-KW"/>
</dbReference>
<dbReference type="STRING" id="888741.HMPREF9098_0030"/>
<dbReference type="PROSITE" id="PS00794">
    <property type="entry name" value="HPPK"/>
    <property type="match status" value="1"/>
</dbReference>
<dbReference type="HOGENOM" id="CLU_097916_1_2_4"/>
<gene>
    <name evidence="14" type="primary">folK</name>
    <name evidence="14" type="ORF">HMPREF9098_0030</name>
</gene>
<evidence type="ECO:0000259" key="13">
    <source>
        <dbReference type="PROSITE" id="PS00794"/>
    </source>
</evidence>
<evidence type="ECO:0000256" key="4">
    <source>
        <dbReference type="ARBA" id="ARBA00016218"/>
    </source>
</evidence>
<dbReference type="RefSeq" id="WP_003780788.1">
    <property type="nucleotide sequence ID" value="NZ_GL870929.1"/>
</dbReference>
<evidence type="ECO:0000256" key="2">
    <source>
        <dbReference type="ARBA" id="ARBA00005810"/>
    </source>
</evidence>
<name>F0EVZ6_9NEIS</name>
<evidence type="ECO:0000313" key="14">
    <source>
        <dbReference type="EMBL" id="EGC18505.1"/>
    </source>
</evidence>
<dbReference type="Proteomes" id="UP000004088">
    <property type="component" value="Unassembled WGS sequence"/>
</dbReference>
<keyword evidence="7 14" id="KW-0418">Kinase</keyword>
<dbReference type="AlphaFoldDB" id="F0EVZ6"/>
<evidence type="ECO:0000256" key="9">
    <source>
        <dbReference type="ARBA" id="ARBA00022909"/>
    </source>
</evidence>
<evidence type="ECO:0000256" key="11">
    <source>
        <dbReference type="ARBA" id="ARBA00029766"/>
    </source>
</evidence>
<comment type="caution">
    <text evidence="14">The sequence shown here is derived from an EMBL/GenBank/DDBJ whole genome shotgun (WGS) entry which is preliminary data.</text>
</comment>
<dbReference type="Pfam" id="PF01288">
    <property type="entry name" value="HPPK"/>
    <property type="match status" value="1"/>
</dbReference>
<evidence type="ECO:0000313" key="15">
    <source>
        <dbReference type="Proteomes" id="UP000004088"/>
    </source>
</evidence>
<dbReference type="UniPathway" id="UPA00077">
    <property type="reaction ID" value="UER00155"/>
</dbReference>
<reference evidence="14 15" key="1">
    <citation type="submission" date="2011-01" db="EMBL/GenBank/DDBJ databases">
        <authorList>
            <person name="Muzny D."/>
            <person name="Qin X."/>
            <person name="Deng J."/>
            <person name="Jiang H."/>
            <person name="Liu Y."/>
            <person name="Qu J."/>
            <person name="Song X.-Z."/>
            <person name="Zhang L."/>
            <person name="Thornton R."/>
            <person name="Coyle M."/>
            <person name="Francisco L."/>
            <person name="Jackson L."/>
            <person name="Javaid M."/>
            <person name="Korchina V."/>
            <person name="Kovar C."/>
            <person name="Mata R."/>
            <person name="Mathew T."/>
            <person name="Ngo R."/>
            <person name="Nguyen L."/>
            <person name="Nguyen N."/>
            <person name="Okwuonu G."/>
            <person name="Ongeri F."/>
            <person name="Pham C."/>
            <person name="Simmons D."/>
            <person name="Wilczek-Boney K."/>
            <person name="Hale W."/>
            <person name="Jakkamsetti A."/>
            <person name="Pham P."/>
            <person name="Ruth R."/>
            <person name="San Lucas F."/>
            <person name="Warren J."/>
            <person name="Zhang J."/>
            <person name="Zhao Z."/>
            <person name="Zhou C."/>
            <person name="Zhu D."/>
            <person name="Lee S."/>
            <person name="Bess C."/>
            <person name="Blankenburg K."/>
            <person name="Forbes L."/>
            <person name="Fu Q."/>
            <person name="Gubbala S."/>
            <person name="Hirani K."/>
            <person name="Jayaseelan J.C."/>
            <person name="Lara F."/>
            <person name="Munidasa M."/>
            <person name="Palculict T."/>
            <person name="Patil S."/>
            <person name="Pu L.-L."/>
            <person name="Saada N."/>
            <person name="Tang L."/>
            <person name="Weissenberger G."/>
            <person name="Zhu Y."/>
            <person name="Hemphill L."/>
            <person name="Shang Y."/>
            <person name="Youmans B."/>
            <person name="Ayvaz T."/>
            <person name="Ross M."/>
            <person name="Santibanez J."/>
            <person name="Aqrawi P."/>
            <person name="Gross S."/>
            <person name="Joshi V."/>
            <person name="Fowler G."/>
            <person name="Nazareth L."/>
            <person name="Reid J."/>
            <person name="Worley K."/>
            <person name="Petrosino J."/>
            <person name="Highlander S."/>
            <person name="Gibbs R."/>
        </authorList>
    </citation>
    <scope>NUCLEOTIDE SEQUENCE [LARGE SCALE GENOMIC DNA]</scope>
    <source>
        <strain evidence="14 15">ATCC 33394</strain>
    </source>
</reference>
<keyword evidence="15" id="KW-1185">Reference proteome</keyword>
<protein>
    <recommendedName>
        <fullName evidence="4">2-amino-4-hydroxy-6-hydroxymethyldihydropteridine pyrophosphokinase</fullName>
        <ecNumber evidence="3">2.7.6.3</ecNumber>
    </recommendedName>
    <alternativeName>
        <fullName evidence="11">6-hydroxymethyl-7,8-dihydropterin pyrophosphokinase</fullName>
    </alternativeName>
    <alternativeName>
        <fullName evidence="12">7,8-dihydro-6-hydroxymethylpterin-pyrophosphokinase</fullName>
    </alternativeName>
</protein>
<dbReference type="PANTHER" id="PTHR43071">
    <property type="entry name" value="2-AMINO-4-HYDROXY-6-HYDROXYMETHYLDIHYDROPTERIDINE PYROPHOSPHOKINASE"/>
    <property type="match status" value="1"/>
</dbReference>
<keyword evidence="5 14" id="KW-0808">Transferase</keyword>
<evidence type="ECO:0000256" key="5">
    <source>
        <dbReference type="ARBA" id="ARBA00022679"/>
    </source>
</evidence>